<keyword evidence="1" id="KW-0472">Membrane</keyword>
<feature type="transmembrane region" description="Helical" evidence="1">
    <location>
        <begin position="33"/>
        <end position="52"/>
    </location>
</feature>
<evidence type="ECO:0000313" key="2">
    <source>
        <dbReference type="EMBL" id="OAN18561.1"/>
    </source>
</evidence>
<feature type="transmembrane region" description="Helical" evidence="1">
    <location>
        <begin position="58"/>
        <end position="78"/>
    </location>
</feature>
<dbReference type="OrthoDB" id="5814354at2"/>
<keyword evidence="1" id="KW-0812">Transmembrane</keyword>
<organism evidence="2 3">
    <name type="scientific">Photobacterium jeanii</name>
    <dbReference type="NCBI Taxonomy" id="858640"/>
    <lineage>
        <taxon>Bacteria</taxon>
        <taxon>Pseudomonadati</taxon>
        <taxon>Pseudomonadota</taxon>
        <taxon>Gammaproteobacteria</taxon>
        <taxon>Vibrionales</taxon>
        <taxon>Vibrionaceae</taxon>
        <taxon>Photobacterium</taxon>
    </lineage>
</organism>
<evidence type="ECO:0000313" key="3">
    <source>
        <dbReference type="Proteomes" id="UP000078503"/>
    </source>
</evidence>
<reference evidence="2 3" key="1">
    <citation type="submission" date="2016-03" db="EMBL/GenBank/DDBJ databases">
        <title>Photobacterium proteolyticum sp. nov. a protease producing bacterium isolated from ocean sediments of Laizhou Bay.</title>
        <authorList>
            <person name="Li Y."/>
        </authorList>
    </citation>
    <scope>NUCLEOTIDE SEQUENCE [LARGE SCALE GENOMIC DNA]</scope>
    <source>
        <strain evidence="2 3">R-40508</strain>
    </source>
</reference>
<sequence length="161" mass="18666">MAAHSVSEQLPKSGWFNQWWLSLAYHHKWAESLLYMMFFSGVLLWDRIGVIWQVERWLLLAHMLAGATLFTIIVGAFWGAHRRLIVKSNKPFLRQTGTAIEWLLIACSVSGFYLFFYGNTGNTIGVVLQNVHFYSSWLLAPLVFRHAMRWSVLNLSKLFKS</sequence>
<gene>
    <name evidence="2" type="ORF">A3K86_06650</name>
</gene>
<evidence type="ECO:0008006" key="4">
    <source>
        <dbReference type="Google" id="ProtNLM"/>
    </source>
</evidence>
<accession>A0A178KMT8</accession>
<dbReference type="AlphaFoldDB" id="A0A178KMT8"/>
<dbReference type="STRING" id="858640.A3K86_06650"/>
<dbReference type="Proteomes" id="UP000078503">
    <property type="component" value="Unassembled WGS sequence"/>
</dbReference>
<keyword evidence="1" id="KW-1133">Transmembrane helix</keyword>
<keyword evidence="3" id="KW-1185">Reference proteome</keyword>
<protein>
    <recommendedName>
        <fullName evidence="4">Cytochrome b561 bacterial/Ni-hydrogenase domain-containing protein</fullName>
    </recommendedName>
</protein>
<proteinExistence type="predicted"/>
<name>A0A178KMT8_9GAMM</name>
<evidence type="ECO:0000256" key="1">
    <source>
        <dbReference type="SAM" id="Phobius"/>
    </source>
</evidence>
<dbReference type="EMBL" id="LVHF01000012">
    <property type="protein sequence ID" value="OAN18561.1"/>
    <property type="molecule type" value="Genomic_DNA"/>
</dbReference>
<feature type="transmembrane region" description="Helical" evidence="1">
    <location>
        <begin position="99"/>
        <end position="118"/>
    </location>
</feature>
<comment type="caution">
    <text evidence="2">The sequence shown here is derived from an EMBL/GenBank/DDBJ whole genome shotgun (WGS) entry which is preliminary data.</text>
</comment>
<dbReference type="RefSeq" id="WP_068329476.1">
    <property type="nucleotide sequence ID" value="NZ_LVHF01000012.1"/>
</dbReference>